<dbReference type="PANTHER" id="PTHR17490:SF16">
    <property type="entry name" value="THREONYLCARBAMOYL-AMP SYNTHASE"/>
    <property type="match status" value="1"/>
</dbReference>
<dbReference type="GO" id="GO:0000049">
    <property type="term" value="F:tRNA binding"/>
    <property type="evidence" value="ECO:0007669"/>
    <property type="project" value="TreeGrafter"/>
</dbReference>
<keyword evidence="8" id="KW-0547">Nucleotide-binding</keyword>
<dbReference type="PANTHER" id="PTHR17490">
    <property type="entry name" value="SUA5"/>
    <property type="match status" value="1"/>
</dbReference>
<evidence type="ECO:0000313" key="13">
    <source>
        <dbReference type="EMBL" id="KKU54844.1"/>
    </source>
</evidence>
<dbReference type="InterPro" id="IPR050156">
    <property type="entry name" value="TC-AMP_synthase_SUA5"/>
</dbReference>
<dbReference type="Gene3D" id="3.40.50.300">
    <property type="entry name" value="P-loop containing nucleotide triphosphate hydrolases"/>
    <property type="match status" value="1"/>
</dbReference>
<dbReference type="NCBIfam" id="TIGR00057">
    <property type="entry name" value="L-threonylcarbamoyladenylate synthase"/>
    <property type="match status" value="1"/>
</dbReference>
<dbReference type="InterPro" id="IPR027417">
    <property type="entry name" value="P-loop_NTPase"/>
</dbReference>
<dbReference type="GO" id="GO:0006450">
    <property type="term" value="P:regulation of translational fidelity"/>
    <property type="evidence" value="ECO:0007669"/>
    <property type="project" value="TreeGrafter"/>
</dbReference>
<comment type="similarity">
    <text evidence="2">Belongs to the SUA5 family.</text>
</comment>
<comment type="caution">
    <text evidence="13">The sequence shown here is derived from an EMBL/GenBank/DDBJ whole genome shotgun (WGS) entry which is preliminary data.</text>
</comment>
<evidence type="ECO:0000256" key="4">
    <source>
        <dbReference type="ARBA" id="ARBA00022490"/>
    </source>
</evidence>
<sequence length="386" mass="43118">MVILKSNNNNVIDEVVAVLKRGGLVVFPTETVYGIGADATNTAAIKRLNKYKMRPLGKPYSVAVADQRMAEEYVELNETAKNLYMKFLPGPMTVVSKLKSQNSNHIQKSKLQIAPGVASEMGTLGVRIPDYQLVLEIVKKLGSPITATSANASYKKRPYKIADILDNISVKQKNLIDLVIDAGELPHREPSTVIDTTMDDPTTLRQGEIVLSAKREVLSRSEENTQNTAKELWHKYEKHAGQRAIVFALEGEMGAGKTQFTKGLARALGVTDEVVSPTFNLQLNYQLPITSSENARFASNFQSNFNNQITKSKIFSHMDAWRMQTPDELDQLGLAGIIHDKSIIAIEWADRVADTIRKYNDEAIIIWVKIRYGKKKNEREISWGVL</sequence>
<protein>
    <recommendedName>
        <fullName evidence="10">L-threonylcarbamoyladenylate synthase</fullName>
        <ecNumber evidence="3">2.7.7.87</ecNumber>
    </recommendedName>
    <alternativeName>
        <fullName evidence="10">L-threonylcarbamoyladenylate synthase</fullName>
    </alternativeName>
</protein>
<accession>A0A0G1RC22</accession>
<reference evidence="13 14" key="1">
    <citation type="journal article" date="2015" name="Nature">
        <title>rRNA introns, odd ribosomes, and small enigmatic genomes across a large radiation of phyla.</title>
        <authorList>
            <person name="Brown C.T."/>
            <person name="Hug L.A."/>
            <person name="Thomas B.C."/>
            <person name="Sharon I."/>
            <person name="Castelle C.J."/>
            <person name="Singh A."/>
            <person name="Wilkins M.J."/>
            <person name="Williams K.H."/>
            <person name="Banfield J.F."/>
        </authorList>
    </citation>
    <scope>NUCLEOTIDE SEQUENCE [LARGE SCALE GENOMIC DNA]</scope>
</reference>
<dbReference type="GO" id="GO:0005737">
    <property type="term" value="C:cytoplasm"/>
    <property type="evidence" value="ECO:0007669"/>
    <property type="project" value="UniProtKB-SubCell"/>
</dbReference>
<keyword evidence="9" id="KW-0067">ATP-binding</keyword>
<dbReference type="GO" id="GO:0061710">
    <property type="term" value="F:L-threonylcarbamoyladenylate synthase"/>
    <property type="evidence" value="ECO:0007669"/>
    <property type="project" value="UniProtKB-EC"/>
</dbReference>
<dbReference type="InterPro" id="IPR017945">
    <property type="entry name" value="DHBP_synth_RibB-like_a/b_dom"/>
</dbReference>
<dbReference type="Proteomes" id="UP000034607">
    <property type="component" value="Unassembled WGS sequence"/>
</dbReference>
<dbReference type="InterPro" id="IPR006070">
    <property type="entry name" value="Sua5-like_dom"/>
</dbReference>
<evidence type="ECO:0000256" key="6">
    <source>
        <dbReference type="ARBA" id="ARBA00022694"/>
    </source>
</evidence>
<comment type="catalytic activity">
    <reaction evidence="11">
        <text>L-threonine + hydrogencarbonate + ATP = L-threonylcarbamoyladenylate + diphosphate + H2O</text>
        <dbReference type="Rhea" id="RHEA:36407"/>
        <dbReference type="ChEBI" id="CHEBI:15377"/>
        <dbReference type="ChEBI" id="CHEBI:17544"/>
        <dbReference type="ChEBI" id="CHEBI:30616"/>
        <dbReference type="ChEBI" id="CHEBI:33019"/>
        <dbReference type="ChEBI" id="CHEBI:57926"/>
        <dbReference type="ChEBI" id="CHEBI:73682"/>
        <dbReference type="EC" id="2.7.7.87"/>
    </reaction>
</comment>
<evidence type="ECO:0000256" key="5">
    <source>
        <dbReference type="ARBA" id="ARBA00022679"/>
    </source>
</evidence>
<organism evidence="13 14">
    <name type="scientific">Candidatus Amesbacteria bacterium GW2011_GWA2_47_11</name>
    <dbReference type="NCBI Taxonomy" id="1618357"/>
    <lineage>
        <taxon>Bacteria</taxon>
        <taxon>Candidatus Amesiibacteriota</taxon>
    </lineage>
</organism>
<dbReference type="AlphaFoldDB" id="A0A0G1RC22"/>
<evidence type="ECO:0000256" key="1">
    <source>
        <dbReference type="ARBA" id="ARBA00004496"/>
    </source>
</evidence>
<gene>
    <name evidence="13" type="ORF">UX78_C0032G0006</name>
</gene>
<evidence type="ECO:0000256" key="9">
    <source>
        <dbReference type="ARBA" id="ARBA00022840"/>
    </source>
</evidence>
<dbReference type="GO" id="GO:0002949">
    <property type="term" value="P:tRNA threonylcarbamoyladenosine modification"/>
    <property type="evidence" value="ECO:0007669"/>
    <property type="project" value="InterPro"/>
</dbReference>
<dbReference type="Gene3D" id="3.90.870.10">
    <property type="entry name" value="DHBP synthase"/>
    <property type="match status" value="1"/>
</dbReference>
<dbReference type="GO" id="GO:0003725">
    <property type="term" value="F:double-stranded RNA binding"/>
    <property type="evidence" value="ECO:0007669"/>
    <property type="project" value="InterPro"/>
</dbReference>
<dbReference type="SUPFAM" id="SSF55821">
    <property type="entry name" value="YrdC/RibB"/>
    <property type="match status" value="1"/>
</dbReference>
<comment type="subcellular location">
    <subcellularLocation>
        <location evidence="1">Cytoplasm</location>
    </subcellularLocation>
</comment>
<dbReference type="SUPFAM" id="SSF52540">
    <property type="entry name" value="P-loop containing nucleoside triphosphate hydrolases"/>
    <property type="match status" value="1"/>
</dbReference>
<name>A0A0G1RC22_9BACT</name>
<dbReference type="Pfam" id="PF01300">
    <property type="entry name" value="Sua5_yciO_yrdC"/>
    <property type="match status" value="1"/>
</dbReference>
<evidence type="ECO:0000256" key="10">
    <source>
        <dbReference type="ARBA" id="ARBA00029774"/>
    </source>
</evidence>
<evidence type="ECO:0000256" key="3">
    <source>
        <dbReference type="ARBA" id="ARBA00012584"/>
    </source>
</evidence>
<keyword evidence="7" id="KW-0548">Nucleotidyltransferase</keyword>
<dbReference type="PROSITE" id="PS51163">
    <property type="entry name" value="YRDC"/>
    <property type="match status" value="1"/>
</dbReference>
<evidence type="ECO:0000256" key="7">
    <source>
        <dbReference type="ARBA" id="ARBA00022695"/>
    </source>
</evidence>
<evidence type="ECO:0000259" key="12">
    <source>
        <dbReference type="PROSITE" id="PS51163"/>
    </source>
</evidence>
<dbReference type="InterPro" id="IPR003442">
    <property type="entry name" value="T6A_TsaE"/>
</dbReference>
<feature type="domain" description="YrdC-like" evidence="12">
    <location>
        <begin position="9"/>
        <end position="209"/>
    </location>
</feature>
<dbReference type="PATRIC" id="fig|1618357.3.peg.1034"/>
<evidence type="ECO:0000256" key="11">
    <source>
        <dbReference type="ARBA" id="ARBA00048366"/>
    </source>
</evidence>
<dbReference type="EC" id="2.7.7.87" evidence="3"/>
<evidence type="ECO:0000256" key="8">
    <source>
        <dbReference type="ARBA" id="ARBA00022741"/>
    </source>
</evidence>
<proteinExistence type="inferred from homology"/>
<evidence type="ECO:0000313" key="14">
    <source>
        <dbReference type="Proteomes" id="UP000034607"/>
    </source>
</evidence>
<dbReference type="Pfam" id="PF02367">
    <property type="entry name" value="TsaE"/>
    <property type="match status" value="1"/>
</dbReference>
<keyword evidence="6" id="KW-0819">tRNA processing</keyword>
<dbReference type="GO" id="GO:0005524">
    <property type="term" value="F:ATP binding"/>
    <property type="evidence" value="ECO:0007669"/>
    <property type="project" value="UniProtKB-KW"/>
</dbReference>
<evidence type="ECO:0000256" key="2">
    <source>
        <dbReference type="ARBA" id="ARBA00007663"/>
    </source>
</evidence>
<keyword evidence="5" id="KW-0808">Transferase</keyword>
<dbReference type="EMBL" id="LCNM01000032">
    <property type="protein sequence ID" value="KKU54844.1"/>
    <property type="molecule type" value="Genomic_DNA"/>
</dbReference>
<keyword evidence="4" id="KW-0963">Cytoplasm</keyword>